<accession>A0A4S1XEN1</accession>
<evidence type="ECO:0000256" key="3">
    <source>
        <dbReference type="ARBA" id="ARBA00022723"/>
    </source>
</evidence>
<evidence type="ECO:0000256" key="4">
    <source>
        <dbReference type="ARBA" id="ARBA00022982"/>
    </source>
</evidence>
<keyword evidence="4" id="KW-0249">Electron transport</keyword>
<evidence type="ECO:0000256" key="5">
    <source>
        <dbReference type="ARBA" id="ARBA00023004"/>
    </source>
</evidence>
<dbReference type="AlphaFoldDB" id="A0A4S1XEN1"/>
<evidence type="ECO:0000259" key="7">
    <source>
        <dbReference type="PROSITE" id="PS51007"/>
    </source>
</evidence>
<organism evidence="8 9">
    <name type="scientific">Sphingomonas gei</name>
    <dbReference type="NCBI Taxonomy" id="1395960"/>
    <lineage>
        <taxon>Bacteria</taxon>
        <taxon>Pseudomonadati</taxon>
        <taxon>Pseudomonadota</taxon>
        <taxon>Alphaproteobacteria</taxon>
        <taxon>Sphingomonadales</taxon>
        <taxon>Sphingomonadaceae</taxon>
        <taxon>Sphingomonas</taxon>
    </lineage>
</organism>
<keyword evidence="1" id="KW-0813">Transport</keyword>
<keyword evidence="3 6" id="KW-0479">Metal-binding</keyword>
<dbReference type="GO" id="GO:0046872">
    <property type="term" value="F:metal ion binding"/>
    <property type="evidence" value="ECO:0007669"/>
    <property type="project" value="UniProtKB-KW"/>
</dbReference>
<protein>
    <submittedName>
        <fullName evidence="8">C-type cytochrome</fullName>
    </submittedName>
</protein>
<name>A0A4S1XEN1_9SPHN</name>
<dbReference type="GO" id="GO:0020037">
    <property type="term" value="F:heme binding"/>
    <property type="evidence" value="ECO:0007669"/>
    <property type="project" value="InterPro"/>
</dbReference>
<dbReference type="InterPro" id="IPR009056">
    <property type="entry name" value="Cyt_c-like_dom"/>
</dbReference>
<evidence type="ECO:0000313" key="9">
    <source>
        <dbReference type="Proteomes" id="UP000306147"/>
    </source>
</evidence>
<gene>
    <name evidence="8" type="ORF">E5A73_09700</name>
</gene>
<evidence type="ECO:0000256" key="2">
    <source>
        <dbReference type="ARBA" id="ARBA00022617"/>
    </source>
</evidence>
<dbReference type="OrthoDB" id="9805828at2"/>
<keyword evidence="5 6" id="KW-0408">Iron</keyword>
<dbReference type="SUPFAM" id="SSF46626">
    <property type="entry name" value="Cytochrome c"/>
    <property type="match status" value="1"/>
</dbReference>
<proteinExistence type="predicted"/>
<evidence type="ECO:0000256" key="1">
    <source>
        <dbReference type="ARBA" id="ARBA00022448"/>
    </source>
</evidence>
<dbReference type="PANTHER" id="PTHR11961">
    <property type="entry name" value="CYTOCHROME C"/>
    <property type="match status" value="1"/>
</dbReference>
<dbReference type="EMBL" id="SRXT01000003">
    <property type="protein sequence ID" value="TGX54365.1"/>
    <property type="molecule type" value="Genomic_DNA"/>
</dbReference>
<comment type="caution">
    <text evidence="8">The sequence shown here is derived from an EMBL/GenBank/DDBJ whole genome shotgun (WGS) entry which is preliminary data.</text>
</comment>
<dbReference type="InterPro" id="IPR002327">
    <property type="entry name" value="Cyt_c_1A/1B"/>
</dbReference>
<dbReference type="PROSITE" id="PS51007">
    <property type="entry name" value="CYTC"/>
    <property type="match status" value="1"/>
</dbReference>
<dbReference type="GO" id="GO:0009055">
    <property type="term" value="F:electron transfer activity"/>
    <property type="evidence" value="ECO:0007669"/>
    <property type="project" value="InterPro"/>
</dbReference>
<reference evidence="8 9" key="1">
    <citation type="submission" date="2019-04" db="EMBL/GenBank/DDBJ databases">
        <title>Sphingomonas psychrotolerans sp. nov., isolated from soil in the Tianshan Mountains, Xinjiang, China.</title>
        <authorList>
            <person name="Luo Y."/>
            <person name="Sheng H."/>
        </authorList>
    </citation>
    <scope>NUCLEOTIDE SEQUENCE [LARGE SCALE GENOMIC DNA]</scope>
    <source>
        <strain evidence="8 9">ZFGT-11</strain>
    </source>
</reference>
<dbReference type="PRINTS" id="PR00604">
    <property type="entry name" value="CYTCHRMECIAB"/>
</dbReference>
<dbReference type="Gene3D" id="1.10.760.10">
    <property type="entry name" value="Cytochrome c-like domain"/>
    <property type="match status" value="1"/>
</dbReference>
<dbReference type="Proteomes" id="UP000306147">
    <property type="component" value="Unassembled WGS sequence"/>
</dbReference>
<keyword evidence="2 6" id="KW-0349">Heme</keyword>
<dbReference type="InterPro" id="IPR036909">
    <property type="entry name" value="Cyt_c-like_dom_sf"/>
</dbReference>
<sequence>MKEASVIRTQSCLATTMIGAATLLAVTAGPGAKGGVVAMATVQVAPPRPAFATCKACHSVTRGGTNGVGPNLFGIFGAPAAAKPGYAYSPAMKGSKIRWERAKLDAYLADPRAVVPGTRMTVPGIPDPAKRNEIIGFLEKLK</sequence>
<evidence type="ECO:0000313" key="8">
    <source>
        <dbReference type="EMBL" id="TGX54365.1"/>
    </source>
</evidence>
<keyword evidence="9" id="KW-1185">Reference proteome</keyword>
<evidence type="ECO:0000256" key="6">
    <source>
        <dbReference type="PROSITE-ProRule" id="PRU00433"/>
    </source>
</evidence>
<feature type="domain" description="Cytochrome c" evidence="7">
    <location>
        <begin position="42"/>
        <end position="142"/>
    </location>
</feature>